<evidence type="ECO:0000313" key="7">
    <source>
        <dbReference type="Proteomes" id="UP000095285"/>
    </source>
</evidence>
<feature type="compositionally biased region" description="Polar residues" evidence="5">
    <location>
        <begin position="332"/>
        <end position="344"/>
    </location>
</feature>
<dbReference type="GO" id="GO:0004568">
    <property type="term" value="F:chitinase activity"/>
    <property type="evidence" value="ECO:0007669"/>
    <property type="project" value="UniProtKB-ARBA"/>
</dbReference>
<dbReference type="WBParaSite" id="EN70_1223">
    <property type="protein sequence ID" value="EN70_1223"/>
    <property type="gene ID" value="EN70_1223"/>
</dbReference>
<dbReference type="PANTHER" id="PTHR11177:SF317">
    <property type="entry name" value="CHITINASE 12-RELATED"/>
    <property type="match status" value="1"/>
</dbReference>
<dbReference type="STRING" id="7209.A0A1I7VCF0"/>
<dbReference type="InterPro" id="IPR011583">
    <property type="entry name" value="Chitinase_II/V-like_cat"/>
</dbReference>
<protein>
    <submittedName>
        <fullName evidence="8">Glyco_18 domain-containing protein</fullName>
    </submittedName>
</protein>
<organism evidence="7 8">
    <name type="scientific">Loa loa</name>
    <name type="common">Eye worm</name>
    <name type="synonym">Filaria loa</name>
    <dbReference type="NCBI Taxonomy" id="7209"/>
    <lineage>
        <taxon>Eukaryota</taxon>
        <taxon>Metazoa</taxon>
        <taxon>Ecdysozoa</taxon>
        <taxon>Nematoda</taxon>
        <taxon>Chromadorea</taxon>
        <taxon>Rhabditida</taxon>
        <taxon>Spirurina</taxon>
        <taxon>Spiruromorpha</taxon>
        <taxon>Filarioidea</taxon>
        <taxon>Onchocercidae</taxon>
        <taxon>Loa</taxon>
    </lineage>
</organism>
<dbReference type="InterPro" id="IPR050314">
    <property type="entry name" value="Glycosyl_Hydrlase_18"/>
</dbReference>
<keyword evidence="1 3" id="KW-0378">Hydrolase</keyword>
<keyword evidence="2 3" id="KW-0326">Glycosidase</keyword>
<dbReference type="PROSITE" id="PS51910">
    <property type="entry name" value="GH18_2"/>
    <property type="match status" value="1"/>
</dbReference>
<evidence type="ECO:0000256" key="3">
    <source>
        <dbReference type="RuleBase" id="RU000489"/>
    </source>
</evidence>
<dbReference type="GO" id="GO:0006032">
    <property type="term" value="P:chitin catabolic process"/>
    <property type="evidence" value="ECO:0007669"/>
    <property type="project" value="UniProtKB-ARBA"/>
</dbReference>
<dbReference type="GO" id="GO:0008061">
    <property type="term" value="F:chitin binding"/>
    <property type="evidence" value="ECO:0007669"/>
    <property type="project" value="InterPro"/>
</dbReference>
<evidence type="ECO:0000313" key="8">
    <source>
        <dbReference type="WBParaSite" id="EN70_1223"/>
    </source>
</evidence>
<evidence type="ECO:0000256" key="4">
    <source>
        <dbReference type="RuleBase" id="RU004453"/>
    </source>
</evidence>
<dbReference type="SUPFAM" id="SSF51445">
    <property type="entry name" value="(Trans)glycosidases"/>
    <property type="match status" value="1"/>
</dbReference>
<dbReference type="PANTHER" id="PTHR11177">
    <property type="entry name" value="CHITINASE"/>
    <property type="match status" value="1"/>
</dbReference>
<dbReference type="GO" id="GO:0005576">
    <property type="term" value="C:extracellular region"/>
    <property type="evidence" value="ECO:0007669"/>
    <property type="project" value="TreeGrafter"/>
</dbReference>
<dbReference type="InterPro" id="IPR001579">
    <property type="entry name" value="Glyco_hydro_18_chit_AS"/>
</dbReference>
<dbReference type="InterPro" id="IPR017853">
    <property type="entry name" value="GH"/>
</dbReference>
<reference evidence="7" key="1">
    <citation type="submission" date="2012-04" db="EMBL/GenBank/DDBJ databases">
        <title>The Genome Sequence of Loa loa.</title>
        <authorList>
            <consortium name="The Broad Institute Genome Sequencing Platform"/>
            <consortium name="Broad Institute Genome Sequencing Center for Infectious Disease"/>
            <person name="Nutman T.B."/>
            <person name="Fink D.L."/>
            <person name="Russ C."/>
            <person name="Young S."/>
            <person name="Zeng Q."/>
            <person name="Gargeya S."/>
            <person name="Alvarado L."/>
            <person name="Berlin A."/>
            <person name="Chapman S.B."/>
            <person name="Chen Z."/>
            <person name="Freedman E."/>
            <person name="Gellesch M."/>
            <person name="Goldberg J."/>
            <person name="Griggs A."/>
            <person name="Gujja S."/>
            <person name="Heilman E.R."/>
            <person name="Heiman D."/>
            <person name="Howarth C."/>
            <person name="Mehta T."/>
            <person name="Neiman D."/>
            <person name="Pearson M."/>
            <person name="Roberts A."/>
            <person name="Saif S."/>
            <person name="Shea T."/>
            <person name="Shenoy N."/>
            <person name="Sisk P."/>
            <person name="Stolte C."/>
            <person name="Sykes S."/>
            <person name="White J."/>
            <person name="Yandava C."/>
            <person name="Haas B."/>
            <person name="Henn M.R."/>
            <person name="Nusbaum C."/>
            <person name="Birren B."/>
        </authorList>
    </citation>
    <scope>NUCLEOTIDE SEQUENCE [LARGE SCALE GENOMIC DNA]</scope>
</reference>
<dbReference type="InterPro" id="IPR001223">
    <property type="entry name" value="Glyco_hydro18_cat"/>
</dbReference>
<feature type="compositionally biased region" description="Acidic residues" evidence="5">
    <location>
        <begin position="345"/>
        <end position="355"/>
    </location>
</feature>
<dbReference type="Proteomes" id="UP000095285">
    <property type="component" value="Unassembled WGS sequence"/>
</dbReference>
<sequence length="388" mass="43345">MSQSLIAISIDLIYLKGEGKFLPEDIPKGLCTHILYAFAKVDQSGTSLASNGTMKIPNGQEGMYSRVTKLKESDPELKVLLSYGGYSFGSPTFTVSFPFRRQSQSQRRKRKHFIESAIAFLRKNKFDGFDLDWEYPTGVAREHAELVEEMKKAFVKEAKTSGKKRLLLTAAVAAGKGTIDGSYDEFAADYWASKGMPKKKIIIGFRPTAGDGHLTTLQKQRSEQRQIIHRQHRQQIPLAVLRLTGRYMQISERSGKETVDEKGVGAYMVKGNQWYGYDNEETIRIKMKWLKEKGYGGAFIWTLDFDDFKGTSCGKGPYPLLNAINNELESTASTESFDTTTAEPENTEADTDIDTDDGRPETTDDDTDIDMTTSAAEPTRPIGLLFAG</sequence>
<evidence type="ECO:0000259" key="6">
    <source>
        <dbReference type="PROSITE" id="PS51910"/>
    </source>
</evidence>
<feature type="domain" description="GH18" evidence="6">
    <location>
        <begin position="9"/>
        <end position="331"/>
    </location>
</feature>
<keyword evidence="7" id="KW-1185">Reference proteome</keyword>
<feature type="region of interest" description="Disordered" evidence="5">
    <location>
        <begin position="332"/>
        <end position="388"/>
    </location>
</feature>
<evidence type="ECO:0000256" key="5">
    <source>
        <dbReference type="SAM" id="MobiDB-lite"/>
    </source>
</evidence>
<dbReference type="Gene3D" id="3.20.20.80">
    <property type="entry name" value="Glycosidases"/>
    <property type="match status" value="2"/>
</dbReference>
<dbReference type="PROSITE" id="PS01095">
    <property type="entry name" value="GH18_1"/>
    <property type="match status" value="1"/>
</dbReference>
<name>A0A1I7VCF0_LOALO</name>
<dbReference type="AlphaFoldDB" id="A0A1I7VCF0"/>
<comment type="similarity">
    <text evidence="4">Belongs to the glycosyl hydrolase 18 family.</text>
</comment>
<dbReference type="GO" id="GO:0005975">
    <property type="term" value="P:carbohydrate metabolic process"/>
    <property type="evidence" value="ECO:0007669"/>
    <property type="project" value="InterPro"/>
</dbReference>
<accession>A0A1I7VCF0</accession>
<dbReference type="Pfam" id="PF00704">
    <property type="entry name" value="Glyco_hydro_18"/>
    <property type="match status" value="2"/>
</dbReference>
<evidence type="ECO:0000256" key="2">
    <source>
        <dbReference type="ARBA" id="ARBA00023295"/>
    </source>
</evidence>
<evidence type="ECO:0000256" key="1">
    <source>
        <dbReference type="ARBA" id="ARBA00022801"/>
    </source>
</evidence>
<reference evidence="8" key="2">
    <citation type="submission" date="2016-11" db="UniProtKB">
        <authorList>
            <consortium name="WormBaseParasite"/>
        </authorList>
    </citation>
    <scope>IDENTIFICATION</scope>
</reference>
<dbReference type="SMART" id="SM00636">
    <property type="entry name" value="Glyco_18"/>
    <property type="match status" value="1"/>
</dbReference>
<proteinExistence type="inferred from homology"/>